<comment type="caution">
    <text evidence="1">The sequence shown here is derived from an EMBL/GenBank/DDBJ whole genome shotgun (WGS) entry which is preliminary data.</text>
</comment>
<protein>
    <submittedName>
        <fullName evidence="1">Uncharacterized protein</fullName>
    </submittedName>
</protein>
<name>A0AAE3MCA5_9BACT</name>
<reference evidence="1" key="1">
    <citation type="submission" date="2022-10" db="EMBL/GenBank/DDBJ databases">
        <authorList>
            <person name="Yu W.X."/>
        </authorList>
    </citation>
    <scope>NUCLEOTIDE SEQUENCE</scope>
    <source>
        <strain evidence="1">D04</strain>
    </source>
</reference>
<evidence type="ECO:0000313" key="2">
    <source>
        <dbReference type="Proteomes" id="UP001207408"/>
    </source>
</evidence>
<dbReference type="Proteomes" id="UP001207408">
    <property type="component" value="Unassembled WGS sequence"/>
</dbReference>
<dbReference type="EMBL" id="JAPDPI010000006">
    <property type="protein sequence ID" value="MCW3804912.1"/>
    <property type="molecule type" value="Genomic_DNA"/>
</dbReference>
<proteinExistence type="predicted"/>
<gene>
    <name evidence="1" type="ORF">OM074_04690</name>
</gene>
<dbReference type="AlphaFoldDB" id="A0AAE3MCA5"/>
<organism evidence="1 2">
    <name type="scientific">Plebeiibacterium marinum</name>
    <dbReference type="NCBI Taxonomy" id="2992111"/>
    <lineage>
        <taxon>Bacteria</taxon>
        <taxon>Pseudomonadati</taxon>
        <taxon>Bacteroidota</taxon>
        <taxon>Bacteroidia</taxon>
        <taxon>Marinilabiliales</taxon>
        <taxon>Marinilabiliaceae</taxon>
        <taxon>Plebeiibacterium</taxon>
    </lineage>
</organism>
<evidence type="ECO:0000313" key="1">
    <source>
        <dbReference type="EMBL" id="MCW3804912.1"/>
    </source>
</evidence>
<dbReference type="PROSITE" id="PS51257">
    <property type="entry name" value="PROKAR_LIPOPROTEIN"/>
    <property type="match status" value="1"/>
</dbReference>
<keyword evidence="2" id="KW-1185">Reference proteome</keyword>
<sequence>MNKKSVVRSGLLTFLFLFTTLGMACEIDLKVSDQFKKESYRIGDELVVEVSVILNHRNCHVDITKTKFKAIGAKIVGATKWEKKQPNTYSRKLKIEVTNDNKNDIEIICQRVCEKEGGVAKITLKKG</sequence>
<accession>A0AAE3MCA5</accession>